<dbReference type="Proteomes" id="UP000009071">
    <property type="component" value="Chromosome"/>
</dbReference>
<dbReference type="PANTHER" id="PTHR12697">
    <property type="entry name" value="PBS LYASE HEAT-LIKE PROTEIN"/>
    <property type="match status" value="1"/>
</dbReference>
<dbReference type="InterPro" id="IPR000225">
    <property type="entry name" value="Armadillo"/>
</dbReference>
<dbReference type="STRING" id="573370.DMR_40890"/>
<evidence type="ECO:0000256" key="2">
    <source>
        <dbReference type="SAM" id="MobiDB-lite"/>
    </source>
</evidence>
<dbReference type="InterPro" id="IPR021133">
    <property type="entry name" value="HEAT_type_2"/>
</dbReference>
<dbReference type="SMART" id="SM00567">
    <property type="entry name" value="EZ_HEAT"/>
    <property type="match status" value="5"/>
</dbReference>
<dbReference type="AlphaFoldDB" id="C4XP75"/>
<dbReference type="HOGENOM" id="CLU_565884_0_0_7"/>
<comment type="function">
    <text evidence="1">Catalyzes the hydroxylation of the N(6)-(4-aminobutyl)-L-lysine intermediate produced by deoxyhypusine synthase/DHPS on a critical lysine of the eukaryotic translation initiation factor 5A/eIF-5A. This is the second step of the post-translational modification of that lysine into an unusual amino acid residue named hypusine. Hypusination is unique to mature eIF-5A factor and is essential for its function.</text>
</comment>
<dbReference type="KEGG" id="dma:DMR_40890"/>
<dbReference type="PROSITE" id="PS50077">
    <property type="entry name" value="HEAT_REPEAT"/>
    <property type="match status" value="1"/>
</dbReference>
<evidence type="ECO:0000313" key="4">
    <source>
        <dbReference type="Proteomes" id="UP000009071"/>
    </source>
</evidence>
<feature type="compositionally biased region" description="Low complexity" evidence="2">
    <location>
        <begin position="421"/>
        <end position="440"/>
    </location>
</feature>
<evidence type="ECO:0000256" key="1">
    <source>
        <dbReference type="ARBA" id="ARBA00045876"/>
    </source>
</evidence>
<dbReference type="PROSITE" id="PS50176">
    <property type="entry name" value="ARM_REPEAT"/>
    <property type="match status" value="1"/>
</dbReference>
<evidence type="ECO:0008006" key="5">
    <source>
        <dbReference type="Google" id="ProtNLM"/>
    </source>
</evidence>
<dbReference type="RefSeq" id="WP_015862709.1">
    <property type="nucleotide sequence ID" value="NC_012796.1"/>
</dbReference>
<dbReference type="OrthoDB" id="3661251at2"/>
<feature type="region of interest" description="Disordered" evidence="2">
    <location>
        <begin position="401"/>
        <end position="482"/>
    </location>
</feature>
<dbReference type="eggNOG" id="COG1413">
    <property type="taxonomic scope" value="Bacteria"/>
</dbReference>
<dbReference type="Pfam" id="PF13646">
    <property type="entry name" value="HEAT_2"/>
    <property type="match status" value="1"/>
</dbReference>
<proteinExistence type="predicted"/>
<dbReference type="InterPro" id="IPR016024">
    <property type="entry name" value="ARM-type_fold"/>
</dbReference>
<accession>C4XP75</accession>
<dbReference type="InterPro" id="IPR004155">
    <property type="entry name" value="PBS_lyase_HEAT"/>
</dbReference>
<reference evidence="3 4" key="1">
    <citation type="journal article" date="2009" name="Genome Res.">
        <title>Whole genome sequence of Desulfovibrio magneticus strain RS-1 revealed common gene clusters in magnetotactic bacteria.</title>
        <authorList>
            <person name="Nakazawa H."/>
            <person name="Arakaki A."/>
            <person name="Narita-Yamada S."/>
            <person name="Yashiro I."/>
            <person name="Jinno K."/>
            <person name="Aoki N."/>
            <person name="Tsuruyama A."/>
            <person name="Okamura Y."/>
            <person name="Tanikawa S."/>
            <person name="Fujita N."/>
            <person name="Takeyama H."/>
            <person name="Matsunaga T."/>
        </authorList>
    </citation>
    <scope>NUCLEOTIDE SEQUENCE [LARGE SCALE GENOMIC DNA]</scope>
    <source>
        <strain evidence="4">ATCC 700980 / DSM 13731 / RS-1</strain>
    </source>
</reference>
<sequence>MEDAMSSRSIVLKGMAAALNAGGRAVAFALDKTSGAVEGVCSVAGKLGELPGLGRKAAASGAGLFSRGKAREYDKQIREYEKQIKLRYVAIGKQSVHGQDPESTLEKESIQKLIADIREYEAEIERLKSQKNEASTSPRKARPQAERPAAAKAGAGRIEKTTVADLRAVIDRTAKKAVFDSPSQQATFRKIAEDLLDEELEIRMLAAAELGKSGMPAAVVALLAAARLDDPELTTEIINALINLGDARALDLFTEFAAHPAYRVRMACLRGLYKLGDEDTAAPMLIAALRDEHPEVRRTGVTFLGWKDYPDAVPALVQCLRDEDDSVRKGAVSALANLNDPNAVLPLIKLLGDNVLEIREKALEAVRGISGEDLAFDVTASGTTLEAAINETLNWWQRQRSGPDAAMARDAVQPDAGSSDAPEAAAQPEQEPAATVAAAAEEVEPAPFDTTIFGSPEMAQEKAPEQDADAAEPSLGMRYKWS</sequence>
<protein>
    <recommendedName>
        <fullName evidence="5">HEAT repeat-containing protein</fullName>
    </recommendedName>
</protein>
<feature type="compositionally biased region" description="Low complexity" evidence="2">
    <location>
        <begin position="146"/>
        <end position="155"/>
    </location>
</feature>
<evidence type="ECO:0000313" key="3">
    <source>
        <dbReference type="EMBL" id="BAH77580.1"/>
    </source>
</evidence>
<dbReference type="InterPro" id="IPR011989">
    <property type="entry name" value="ARM-like"/>
</dbReference>
<name>C4XP75_SOLM1</name>
<gene>
    <name evidence="3" type="ordered locus">DMR_40890</name>
</gene>
<dbReference type="SUPFAM" id="SSF48371">
    <property type="entry name" value="ARM repeat"/>
    <property type="match status" value="1"/>
</dbReference>
<dbReference type="Gene3D" id="1.25.10.10">
    <property type="entry name" value="Leucine-rich Repeat Variant"/>
    <property type="match status" value="2"/>
</dbReference>
<organism evidence="3 4">
    <name type="scientific">Solidesulfovibrio magneticus (strain ATCC 700980 / DSM 13731 / RS-1)</name>
    <name type="common">Desulfovibrio magneticus</name>
    <dbReference type="NCBI Taxonomy" id="573370"/>
    <lineage>
        <taxon>Bacteria</taxon>
        <taxon>Pseudomonadati</taxon>
        <taxon>Thermodesulfobacteriota</taxon>
        <taxon>Desulfovibrionia</taxon>
        <taxon>Desulfovibrionales</taxon>
        <taxon>Desulfovibrionaceae</taxon>
        <taxon>Solidesulfovibrio</taxon>
    </lineage>
</organism>
<dbReference type="GO" id="GO:0016491">
    <property type="term" value="F:oxidoreductase activity"/>
    <property type="evidence" value="ECO:0007669"/>
    <property type="project" value="TreeGrafter"/>
</dbReference>
<keyword evidence="4" id="KW-1185">Reference proteome</keyword>
<feature type="region of interest" description="Disordered" evidence="2">
    <location>
        <begin position="128"/>
        <end position="155"/>
    </location>
</feature>
<dbReference type="EMBL" id="AP010904">
    <property type="protein sequence ID" value="BAH77580.1"/>
    <property type="molecule type" value="Genomic_DNA"/>
</dbReference>
<dbReference type="PANTHER" id="PTHR12697:SF38">
    <property type="entry name" value="PBS LYASE HEAT DOMAIN PROTEIN REPEAT-CONTAINING PROTEIN"/>
    <property type="match status" value="1"/>
</dbReference>